<evidence type="ECO:0000256" key="7">
    <source>
        <dbReference type="ARBA" id="ARBA00023016"/>
    </source>
</evidence>
<feature type="repeat" description="CXXCXGXG motif" evidence="9">
    <location>
        <begin position="196"/>
        <end position="203"/>
    </location>
</feature>
<dbReference type="PROSITE" id="PS00636">
    <property type="entry name" value="DNAJ_1"/>
    <property type="match status" value="1"/>
</dbReference>
<accession>A0ABT0YM71</accession>
<comment type="caution">
    <text evidence="14">The sequence shown here is derived from an EMBL/GenBank/DDBJ whole genome shotgun (WGS) entry which is preliminary data.</text>
</comment>
<feature type="binding site" evidence="9">
    <location>
        <position position="177"/>
    </location>
    <ligand>
        <name>Zn(2+)</name>
        <dbReference type="ChEBI" id="CHEBI:29105"/>
        <label>2</label>
    </ligand>
</feature>
<dbReference type="InterPro" id="IPR008971">
    <property type="entry name" value="HSP40/DnaJ_pept-bd"/>
</dbReference>
<evidence type="ECO:0000256" key="10">
    <source>
        <dbReference type="PROSITE-ProRule" id="PRU00546"/>
    </source>
</evidence>
<dbReference type="Gene3D" id="2.60.260.20">
    <property type="entry name" value="Urease metallochaperone UreE, N-terminal domain"/>
    <property type="match status" value="2"/>
</dbReference>
<keyword evidence="2 9" id="KW-0235">DNA replication</keyword>
<dbReference type="NCBIfam" id="NF008035">
    <property type="entry name" value="PRK10767.1"/>
    <property type="match status" value="1"/>
</dbReference>
<dbReference type="NCBIfam" id="TIGR02349">
    <property type="entry name" value="DnaJ_bact"/>
    <property type="match status" value="1"/>
</dbReference>
<evidence type="ECO:0000256" key="3">
    <source>
        <dbReference type="ARBA" id="ARBA00022723"/>
    </source>
</evidence>
<keyword evidence="1 9" id="KW-0963">Cytoplasm</keyword>
<feature type="binding site" evidence="9">
    <location>
        <position position="174"/>
    </location>
    <ligand>
        <name>Zn(2+)</name>
        <dbReference type="ChEBI" id="CHEBI:29105"/>
        <label>2</label>
    </ligand>
</feature>
<evidence type="ECO:0000256" key="11">
    <source>
        <dbReference type="SAM" id="MobiDB-lite"/>
    </source>
</evidence>
<comment type="function">
    <text evidence="9">Participates actively in the response to hyperosmotic and heat shock by preventing the aggregation of stress-denatured proteins and by disaggregating proteins, also in an autonomous, DnaK-independent fashion. Unfolded proteins bind initially to DnaJ; upon interaction with the DnaJ-bound protein, DnaK hydrolyzes its bound ATP, resulting in the formation of a stable complex. GrpE releases ADP from DnaK; ATP binding to DnaK triggers the release of the substrate protein, thus completing the reaction cycle. Several rounds of ATP-dependent interactions between DnaJ, DnaK and GrpE are required for fully efficient folding. Also involved, together with DnaK and GrpE, in the DNA replication of plasmids through activation of initiation proteins.</text>
</comment>
<comment type="subunit">
    <text evidence="9">Homodimer.</text>
</comment>
<dbReference type="GO" id="GO:0016491">
    <property type="term" value="F:oxidoreductase activity"/>
    <property type="evidence" value="ECO:0007669"/>
    <property type="project" value="UniProtKB-KW"/>
</dbReference>
<feature type="repeat" description="CXXCXGXG motif" evidence="9">
    <location>
        <begin position="157"/>
        <end position="164"/>
    </location>
</feature>
<dbReference type="Pfam" id="PF00684">
    <property type="entry name" value="DnaJ_CXXCXGXG"/>
    <property type="match status" value="1"/>
</dbReference>
<dbReference type="InterPro" id="IPR018253">
    <property type="entry name" value="DnaJ_domain_CS"/>
</dbReference>
<feature type="region of interest" description="Disordered" evidence="11">
    <location>
        <begin position="359"/>
        <end position="384"/>
    </location>
</feature>
<dbReference type="SMART" id="SM00271">
    <property type="entry name" value="DnaJ"/>
    <property type="match status" value="1"/>
</dbReference>
<dbReference type="SUPFAM" id="SSF57938">
    <property type="entry name" value="DnaJ/Hsp40 cysteine-rich domain"/>
    <property type="match status" value="1"/>
</dbReference>
<feature type="binding site" evidence="9">
    <location>
        <position position="157"/>
    </location>
    <ligand>
        <name>Zn(2+)</name>
        <dbReference type="ChEBI" id="CHEBI:29105"/>
        <label>1</label>
    </ligand>
</feature>
<dbReference type="SUPFAM" id="SSF49493">
    <property type="entry name" value="HSP40/DnaJ peptide-binding domain"/>
    <property type="match status" value="2"/>
</dbReference>
<dbReference type="CDD" id="cd10747">
    <property type="entry name" value="DnaJ_C"/>
    <property type="match status" value="1"/>
</dbReference>
<feature type="binding site" evidence="9">
    <location>
        <position position="213"/>
    </location>
    <ligand>
        <name>Zn(2+)</name>
        <dbReference type="ChEBI" id="CHEBI:29105"/>
        <label>1</label>
    </ligand>
</feature>
<evidence type="ECO:0000256" key="5">
    <source>
        <dbReference type="ARBA" id="ARBA00022771"/>
    </source>
</evidence>
<keyword evidence="4 9" id="KW-0677">Repeat</keyword>
<dbReference type="InterPro" id="IPR012724">
    <property type="entry name" value="DnaJ"/>
</dbReference>
<evidence type="ECO:0000256" key="2">
    <source>
        <dbReference type="ARBA" id="ARBA00022705"/>
    </source>
</evidence>
<dbReference type="PROSITE" id="PS51188">
    <property type="entry name" value="ZF_CR"/>
    <property type="match status" value="1"/>
</dbReference>
<comment type="subcellular location">
    <subcellularLocation>
        <location evidence="9">Cytoplasm</location>
    </subcellularLocation>
</comment>
<keyword evidence="8 9" id="KW-0143">Chaperone</keyword>
<dbReference type="Gene3D" id="1.10.287.110">
    <property type="entry name" value="DnaJ domain"/>
    <property type="match status" value="1"/>
</dbReference>
<organism evidence="14 15">
    <name type="scientific">Caldimonas mangrovi</name>
    <dbReference type="NCBI Taxonomy" id="2944811"/>
    <lineage>
        <taxon>Bacteria</taxon>
        <taxon>Pseudomonadati</taxon>
        <taxon>Pseudomonadota</taxon>
        <taxon>Betaproteobacteria</taxon>
        <taxon>Burkholderiales</taxon>
        <taxon>Sphaerotilaceae</taxon>
        <taxon>Caldimonas</taxon>
    </lineage>
</organism>
<dbReference type="EMBL" id="JAMKFE010000005">
    <property type="protein sequence ID" value="MCM5679827.1"/>
    <property type="molecule type" value="Genomic_DNA"/>
</dbReference>
<dbReference type="CDD" id="cd06257">
    <property type="entry name" value="DnaJ"/>
    <property type="match status" value="1"/>
</dbReference>
<reference evidence="14" key="1">
    <citation type="submission" date="2022-05" db="EMBL/GenBank/DDBJ databases">
        <title>Schlegelella sp. nov., isolated from mangrove soil.</title>
        <authorList>
            <person name="Liu Y."/>
            <person name="Ge X."/>
            <person name="Liu W."/>
        </authorList>
    </citation>
    <scope>NUCLEOTIDE SEQUENCE</scope>
    <source>
        <strain evidence="14">S2-27</strain>
    </source>
</reference>
<feature type="domain" description="CR-type" evidence="13">
    <location>
        <begin position="144"/>
        <end position="222"/>
    </location>
</feature>
<dbReference type="PANTHER" id="PTHR43096">
    <property type="entry name" value="DNAJ HOMOLOG 1, MITOCHONDRIAL-RELATED"/>
    <property type="match status" value="1"/>
</dbReference>
<evidence type="ECO:0000256" key="6">
    <source>
        <dbReference type="ARBA" id="ARBA00022833"/>
    </source>
</evidence>
<dbReference type="RefSeq" id="WP_251778036.1">
    <property type="nucleotide sequence ID" value="NZ_JAMKFE010000005.1"/>
</dbReference>
<dbReference type="InterPro" id="IPR002939">
    <property type="entry name" value="DnaJ_C"/>
</dbReference>
<dbReference type="PRINTS" id="PR00625">
    <property type="entry name" value="JDOMAIN"/>
</dbReference>
<evidence type="ECO:0000256" key="9">
    <source>
        <dbReference type="HAMAP-Rule" id="MF_01152"/>
    </source>
</evidence>
<evidence type="ECO:0000313" key="15">
    <source>
        <dbReference type="Proteomes" id="UP001165541"/>
    </source>
</evidence>
<keyword evidence="6 9" id="KW-0862">Zinc</keyword>
<protein>
    <recommendedName>
        <fullName evidence="9">Chaperone protein DnaJ</fullName>
    </recommendedName>
</protein>
<gene>
    <name evidence="9 14" type="primary">dnaJ</name>
    <name evidence="14" type="ORF">M8A51_09810</name>
</gene>
<keyword evidence="3 9" id="KW-0479">Metal-binding</keyword>
<evidence type="ECO:0000259" key="13">
    <source>
        <dbReference type="PROSITE" id="PS51188"/>
    </source>
</evidence>
<evidence type="ECO:0000259" key="12">
    <source>
        <dbReference type="PROSITE" id="PS50076"/>
    </source>
</evidence>
<feature type="repeat" description="CXXCXGXG motif" evidence="9">
    <location>
        <begin position="174"/>
        <end position="181"/>
    </location>
</feature>
<dbReference type="PANTHER" id="PTHR43096:SF48">
    <property type="entry name" value="CHAPERONE PROTEIN DNAJ"/>
    <property type="match status" value="1"/>
</dbReference>
<feature type="domain" description="J" evidence="12">
    <location>
        <begin position="5"/>
        <end position="72"/>
    </location>
</feature>
<sequence>MAKRDYYEILGVAKNATEDDIKKAYRKLAMKHHPDRNQGETAKDAEEKFKEAKEAYEMLSDAKKRAAYDQYGHAGVDPNMGGAGGFRGGPEGFGGFAEAFGDIFGDIFGGQGGQGGGRRGGPQVYRGSDLSYAMEITLDEAAHGKEAQIRIPSWEECDTCHGTGAKPGTSAKTCPTCGGGGTVHLRQGFFSIQQTCPHCHGTGKIIPEPCIACSGQGKIKKTKTLEVKIPAGIDEGMRIRSAGNGEPGTNGGPAGDLYIEIRLKKHDIFERDGDDLHCTVPISITTAALGGAIEVPTLGGKAEIELPEGTQSGKTFRLRGKGIKGVRSTYPGDLYCHIAVETPVKLTEHQRKLLKELDESLRKGGDRHSPNSKTWTDRVKDLFK</sequence>
<evidence type="ECO:0000256" key="4">
    <source>
        <dbReference type="ARBA" id="ARBA00022737"/>
    </source>
</evidence>
<feature type="binding site" evidence="9">
    <location>
        <position position="160"/>
    </location>
    <ligand>
        <name>Zn(2+)</name>
        <dbReference type="ChEBI" id="CHEBI:29105"/>
        <label>1</label>
    </ligand>
</feature>
<comment type="similarity">
    <text evidence="9">Belongs to the DnaJ family.</text>
</comment>
<dbReference type="InterPro" id="IPR036869">
    <property type="entry name" value="J_dom_sf"/>
</dbReference>
<keyword evidence="5 9" id="KW-0863">Zinc-finger</keyword>
<proteinExistence type="inferred from homology"/>
<dbReference type="PROSITE" id="PS50076">
    <property type="entry name" value="DNAJ_2"/>
    <property type="match status" value="1"/>
</dbReference>
<feature type="repeat" description="CXXCXGXG motif" evidence="9">
    <location>
        <begin position="210"/>
        <end position="217"/>
    </location>
</feature>
<dbReference type="Gene3D" id="2.10.230.10">
    <property type="entry name" value="Heat shock protein DnaJ, cysteine-rich domain"/>
    <property type="match status" value="1"/>
</dbReference>
<dbReference type="Proteomes" id="UP001165541">
    <property type="component" value="Unassembled WGS sequence"/>
</dbReference>
<keyword evidence="15" id="KW-1185">Reference proteome</keyword>
<keyword evidence="14" id="KW-0560">Oxidoreductase</keyword>
<dbReference type="HAMAP" id="MF_01152">
    <property type="entry name" value="DnaJ"/>
    <property type="match status" value="1"/>
</dbReference>
<dbReference type="Pfam" id="PF01556">
    <property type="entry name" value="DnaJ_C"/>
    <property type="match status" value="1"/>
</dbReference>
<name>A0ABT0YM71_9BURK</name>
<dbReference type="InterPro" id="IPR001305">
    <property type="entry name" value="HSP_DnaJ_Cys-rich_dom"/>
</dbReference>
<feature type="zinc finger region" description="CR-type" evidence="10">
    <location>
        <begin position="144"/>
        <end position="222"/>
    </location>
</feature>
<evidence type="ECO:0000256" key="8">
    <source>
        <dbReference type="ARBA" id="ARBA00023186"/>
    </source>
</evidence>
<evidence type="ECO:0000256" key="1">
    <source>
        <dbReference type="ARBA" id="ARBA00022490"/>
    </source>
</evidence>
<feature type="binding site" evidence="9">
    <location>
        <position position="210"/>
    </location>
    <ligand>
        <name>Zn(2+)</name>
        <dbReference type="ChEBI" id="CHEBI:29105"/>
        <label>1</label>
    </ligand>
</feature>
<evidence type="ECO:0000313" key="14">
    <source>
        <dbReference type="EMBL" id="MCM5679827.1"/>
    </source>
</evidence>
<feature type="binding site" evidence="9">
    <location>
        <position position="196"/>
    </location>
    <ligand>
        <name>Zn(2+)</name>
        <dbReference type="ChEBI" id="CHEBI:29105"/>
        <label>2</label>
    </ligand>
</feature>
<comment type="cofactor">
    <cofactor evidence="9">
        <name>Zn(2+)</name>
        <dbReference type="ChEBI" id="CHEBI:29105"/>
    </cofactor>
    <text evidence="9">Binds 2 Zn(2+) ions per monomer.</text>
</comment>
<feature type="binding site" evidence="9">
    <location>
        <position position="199"/>
    </location>
    <ligand>
        <name>Zn(2+)</name>
        <dbReference type="ChEBI" id="CHEBI:29105"/>
        <label>2</label>
    </ligand>
</feature>
<dbReference type="InterPro" id="IPR001623">
    <property type="entry name" value="DnaJ_domain"/>
</dbReference>
<keyword evidence="7 9" id="KW-0346">Stress response</keyword>
<dbReference type="SUPFAM" id="SSF46565">
    <property type="entry name" value="Chaperone J-domain"/>
    <property type="match status" value="1"/>
</dbReference>
<dbReference type="Pfam" id="PF00226">
    <property type="entry name" value="DnaJ"/>
    <property type="match status" value="1"/>
</dbReference>
<dbReference type="CDD" id="cd10719">
    <property type="entry name" value="DnaJ_zf"/>
    <property type="match status" value="1"/>
</dbReference>
<dbReference type="InterPro" id="IPR036410">
    <property type="entry name" value="HSP_DnaJ_Cys-rich_dom_sf"/>
</dbReference>
<comment type="domain">
    <text evidence="9">The J domain is necessary and sufficient to stimulate DnaK ATPase activity. Zinc center 1 plays an important role in the autonomous, DnaK-independent chaperone activity of DnaJ. Zinc center 2 is essential for interaction with DnaK and for DnaJ activity.</text>
</comment>